<sequence length="263" mass="30086">MNPCDEFIKYWEELDLSGPSYVHPQDRHWLLQEKHNGKVTLTAPETPREWVNERRGCKFQLGLLPMPYCGDLRNADIIICLLNPGLSPADFYAEKQELFHDRLVKNIKQDAVSVAQYPFMFLDPQWCWTAGYDWWARKLDGTIAEAANVLKYDWVEASQQLSTRMAVIELFPYHSRIFSLGAAHKKMPSCIAAKKFVHSLINDTNKTIIVMRQRNAWGLGELADRNCELIIYKDGEERGAHLSPNSKGGKAILKRLLGGNPLV</sequence>
<name>A0A366DDV8_9HYPH</name>
<reference evidence="1 2" key="1">
    <citation type="submission" date="2018-06" db="EMBL/GenBank/DDBJ databases">
        <title>Genomic Encyclopedia of Type Strains, Phase IV (KMG-IV): sequencing the most valuable type-strain genomes for metagenomic binning, comparative biology and taxonomic classification.</title>
        <authorList>
            <person name="Goeker M."/>
        </authorList>
    </citation>
    <scope>NUCLEOTIDE SEQUENCE [LARGE SCALE GENOMIC DNA]</scope>
    <source>
        <strain evidence="1 2">DSM 25619</strain>
    </source>
</reference>
<protein>
    <submittedName>
        <fullName evidence="1">Uncharacterized protein</fullName>
    </submittedName>
</protein>
<dbReference type="Proteomes" id="UP000252893">
    <property type="component" value="Unassembled WGS sequence"/>
</dbReference>
<accession>A0A366DDV8</accession>
<keyword evidence="2" id="KW-1185">Reference proteome</keyword>
<dbReference type="EMBL" id="QNRH01000020">
    <property type="protein sequence ID" value="RBO88223.1"/>
    <property type="molecule type" value="Genomic_DNA"/>
</dbReference>
<gene>
    <name evidence="1" type="ORF">DFR47_1204</name>
</gene>
<proteinExistence type="predicted"/>
<dbReference type="RefSeq" id="WP_113946485.1">
    <property type="nucleotide sequence ID" value="NZ_JBHEEG010000005.1"/>
</dbReference>
<evidence type="ECO:0000313" key="1">
    <source>
        <dbReference type="EMBL" id="RBO88223.1"/>
    </source>
</evidence>
<dbReference type="OrthoDB" id="8451090at2"/>
<organism evidence="1 2">
    <name type="scientific">Pseudochrobactrum asaccharolyticum</name>
    <dbReference type="NCBI Taxonomy" id="354351"/>
    <lineage>
        <taxon>Bacteria</taxon>
        <taxon>Pseudomonadati</taxon>
        <taxon>Pseudomonadota</taxon>
        <taxon>Alphaproteobacteria</taxon>
        <taxon>Hyphomicrobiales</taxon>
        <taxon>Brucellaceae</taxon>
        <taxon>Pseudochrobactrum</taxon>
    </lineage>
</organism>
<dbReference type="AlphaFoldDB" id="A0A366DDV8"/>
<comment type="caution">
    <text evidence="1">The sequence shown here is derived from an EMBL/GenBank/DDBJ whole genome shotgun (WGS) entry which is preliminary data.</text>
</comment>
<evidence type="ECO:0000313" key="2">
    <source>
        <dbReference type="Proteomes" id="UP000252893"/>
    </source>
</evidence>